<protein>
    <submittedName>
        <fullName evidence="4">Uncharacterized protein LOC109476702</fullName>
    </submittedName>
</protein>
<dbReference type="Pfam" id="PF00098">
    <property type="entry name" value="zf-CCHC"/>
    <property type="match status" value="1"/>
</dbReference>
<evidence type="ECO:0000256" key="1">
    <source>
        <dbReference type="PROSITE-ProRule" id="PRU00047"/>
    </source>
</evidence>
<dbReference type="Gene3D" id="4.10.60.10">
    <property type="entry name" value="Zinc finger, CCHC-type"/>
    <property type="match status" value="1"/>
</dbReference>
<dbReference type="InterPro" id="IPR036875">
    <property type="entry name" value="Znf_CCHC_sf"/>
</dbReference>
<feature type="domain" description="CCHC-type" evidence="2">
    <location>
        <begin position="282"/>
        <end position="297"/>
    </location>
</feature>
<reference evidence="4" key="1">
    <citation type="submission" date="2025-08" db="UniProtKB">
        <authorList>
            <consortium name="RefSeq"/>
        </authorList>
    </citation>
    <scope>IDENTIFICATION</scope>
    <source>
        <tissue evidence="4">Gonad</tissue>
    </source>
</reference>
<keyword evidence="3" id="KW-1185">Reference proteome</keyword>
<dbReference type="KEGG" id="bbel:109476702"/>
<evidence type="ECO:0000259" key="2">
    <source>
        <dbReference type="PROSITE" id="PS50158"/>
    </source>
</evidence>
<evidence type="ECO:0000313" key="3">
    <source>
        <dbReference type="Proteomes" id="UP000515135"/>
    </source>
</evidence>
<dbReference type="AlphaFoldDB" id="A0A6P4YV73"/>
<dbReference type="SUPFAM" id="SSF57756">
    <property type="entry name" value="Retrovirus zinc finger-like domains"/>
    <property type="match status" value="1"/>
</dbReference>
<dbReference type="RefSeq" id="XP_019633265.1">
    <property type="nucleotide sequence ID" value="XM_019777706.1"/>
</dbReference>
<keyword evidence="1" id="KW-0479">Metal-binding</keyword>
<organism evidence="3 4">
    <name type="scientific">Branchiostoma belcheri</name>
    <name type="common">Amphioxus</name>
    <dbReference type="NCBI Taxonomy" id="7741"/>
    <lineage>
        <taxon>Eukaryota</taxon>
        <taxon>Metazoa</taxon>
        <taxon>Chordata</taxon>
        <taxon>Cephalochordata</taxon>
        <taxon>Leptocardii</taxon>
        <taxon>Amphioxiformes</taxon>
        <taxon>Branchiostomatidae</taxon>
        <taxon>Branchiostoma</taxon>
    </lineage>
</organism>
<accession>A0A6P4YV73</accession>
<evidence type="ECO:0000313" key="4">
    <source>
        <dbReference type="RefSeq" id="XP_019633265.1"/>
    </source>
</evidence>
<dbReference type="PANTHER" id="PTHR46242">
    <property type="entry name" value="ZINC FINGER CCHC DOMAIN-CONTAINING PROTEIN 9 ZCCHC9"/>
    <property type="match status" value="1"/>
</dbReference>
<dbReference type="InterPro" id="IPR042246">
    <property type="entry name" value="ZCCHC9"/>
</dbReference>
<dbReference type="SMART" id="SM00343">
    <property type="entry name" value="ZnF_C2HC"/>
    <property type="match status" value="2"/>
</dbReference>
<proteinExistence type="predicted"/>
<dbReference type="GO" id="GO:0005730">
    <property type="term" value="C:nucleolus"/>
    <property type="evidence" value="ECO:0007669"/>
    <property type="project" value="TreeGrafter"/>
</dbReference>
<dbReference type="Proteomes" id="UP000515135">
    <property type="component" value="Unplaced"/>
</dbReference>
<dbReference type="PANTHER" id="PTHR46242:SF1">
    <property type="entry name" value="ZINC FINGER CCHC DOMAIN-CONTAINING PROTEIN 9"/>
    <property type="match status" value="1"/>
</dbReference>
<dbReference type="GeneID" id="109476702"/>
<feature type="domain" description="CCHC-type" evidence="2">
    <location>
        <begin position="255"/>
        <end position="271"/>
    </location>
</feature>
<gene>
    <name evidence="4" type="primary">LOC109476702</name>
</gene>
<name>A0A6P4YV73_BRABE</name>
<dbReference type="OrthoDB" id="427960at2759"/>
<dbReference type="PROSITE" id="PS50158">
    <property type="entry name" value="ZF_CCHC"/>
    <property type="match status" value="2"/>
</dbReference>
<dbReference type="InterPro" id="IPR001878">
    <property type="entry name" value="Znf_CCHC"/>
</dbReference>
<sequence length="314" mass="35452">MADQQQPVPVVSPFDRKVARYYGPSRNPKDMTVREFIEEMRAVFRLCRVDDNLRGALVMRQLGGVAKREMMQLDAAVRDDVDQLFAQLLNSFDDKTSHGDFLSYFYAREQKRGESIRDFALAVQELLTKAADRAPAAAPLANRENMLRDRLIDGLRDDAVRRQLKREIRLNPAITYMQAKEAAMQLTGEWEAGKKALPEEGTVRLQAANDQIWDEMGASSGPASRLEDLLLNVQRSLDQLSVEHQNRNSKKSDSRRCFNCQKVGHIAKDCRGAPQSSTWTGKCFRCGRKGHTWRKCKAKVTSPQGVSTTPPAPN</sequence>
<dbReference type="GO" id="GO:0008270">
    <property type="term" value="F:zinc ion binding"/>
    <property type="evidence" value="ECO:0007669"/>
    <property type="project" value="UniProtKB-KW"/>
</dbReference>
<keyword evidence="1" id="KW-0863">Zinc-finger</keyword>
<keyword evidence="1" id="KW-0862">Zinc</keyword>
<dbReference type="GO" id="GO:0003676">
    <property type="term" value="F:nucleic acid binding"/>
    <property type="evidence" value="ECO:0007669"/>
    <property type="project" value="InterPro"/>
</dbReference>